<comment type="caution">
    <text evidence="2">The sequence shown here is derived from an EMBL/GenBank/DDBJ whole genome shotgun (WGS) entry which is preliminary data.</text>
</comment>
<protein>
    <submittedName>
        <fullName evidence="2">Uncharacterized protein</fullName>
    </submittedName>
</protein>
<evidence type="ECO:0000256" key="1">
    <source>
        <dbReference type="SAM" id="MobiDB-lite"/>
    </source>
</evidence>
<gene>
    <name evidence="2" type="ORF">SDC9_158724</name>
</gene>
<evidence type="ECO:0000313" key="2">
    <source>
        <dbReference type="EMBL" id="MPN11423.1"/>
    </source>
</evidence>
<name>A0A645FGC6_9ZZZZ</name>
<dbReference type="EMBL" id="VSSQ01057627">
    <property type="protein sequence ID" value="MPN11423.1"/>
    <property type="molecule type" value="Genomic_DNA"/>
</dbReference>
<sequence>MERHHTQLEADARHQENQAEQQHRAVCRLVVDSLRHAGELERTGGAIHHRHAIQQQAGSQRAQHEILHAGFGGARGIAIESNQRIQRERHHLQADVHRQHVVGGDHHHHAQRHQHGQQVILRLVDVAVGKVAASVQQRDRHGEVDHQLQEVAHQVADEHVAEGVADLTIHGEDGDEGRRDQCDLRQCVAERTGDPAGKGGCQHDHERHHGDEDLGRCGVEVGDNKVHLLTSPFKCLARSLRACSRQHAAGVLPPRHASLR</sequence>
<reference evidence="2" key="1">
    <citation type="submission" date="2019-08" db="EMBL/GenBank/DDBJ databases">
        <authorList>
            <person name="Kucharzyk K."/>
            <person name="Murdoch R.W."/>
            <person name="Higgins S."/>
            <person name="Loffler F."/>
        </authorList>
    </citation>
    <scope>NUCLEOTIDE SEQUENCE</scope>
</reference>
<feature type="region of interest" description="Disordered" evidence="1">
    <location>
        <begin position="1"/>
        <end position="20"/>
    </location>
</feature>
<accession>A0A645FGC6</accession>
<organism evidence="2">
    <name type="scientific">bioreactor metagenome</name>
    <dbReference type="NCBI Taxonomy" id="1076179"/>
    <lineage>
        <taxon>unclassified sequences</taxon>
        <taxon>metagenomes</taxon>
        <taxon>ecological metagenomes</taxon>
    </lineage>
</organism>
<dbReference type="AlphaFoldDB" id="A0A645FGC6"/>
<proteinExistence type="predicted"/>